<dbReference type="KEGG" id="afy:BW247_07370"/>
<evidence type="ECO:0000256" key="4">
    <source>
        <dbReference type="ARBA" id="ARBA00022692"/>
    </source>
</evidence>
<feature type="transmembrane region" description="Helical" evidence="7">
    <location>
        <begin position="216"/>
        <end position="243"/>
    </location>
</feature>
<feature type="transmembrane region" description="Helical" evidence="7">
    <location>
        <begin position="250"/>
        <end position="271"/>
    </location>
</feature>
<reference evidence="9 10" key="1">
    <citation type="submission" date="2017-01" db="EMBL/GenBank/DDBJ databases">
        <title>Draft sequence of Acidihalobacter ferrooxidans strain DSM 14175 (strain V8).</title>
        <authorList>
            <person name="Khaleque H.N."/>
            <person name="Ramsay J.P."/>
            <person name="Murphy R.J.T."/>
            <person name="Kaksonen A.H."/>
            <person name="Boxall N.J."/>
            <person name="Watkin E.L.J."/>
        </authorList>
    </citation>
    <scope>NUCLEOTIDE SEQUENCE [LARGE SCALE GENOMIC DNA]</scope>
    <source>
        <strain evidence="9 10">V8</strain>
    </source>
</reference>
<evidence type="ECO:0000313" key="9">
    <source>
        <dbReference type="EMBL" id="APZ44602.1"/>
    </source>
</evidence>
<gene>
    <name evidence="9" type="ORF">BW247_07370</name>
</gene>
<comment type="subcellular location">
    <subcellularLocation>
        <location evidence="1 7">Cell membrane</location>
        <topology evidence="1 7">Multi-pass membrane protein</topology>
    </subcellularLocation>
</comment>
<dbReference type="PANTHER" id="PTHR30151">
    <property type="entry name" value="ALKANE SULFONATE ABC TRANSPORTER-RELATED, MEMBRANE SUBUNIT"/>
    <property type="match status" value="1"/>
</dbReference>
<keyword evidence="4 7" id="KW-0812">Transmembrane</keyword>
<keyword evidence="3" id="KW-1003">Cell membrane</keyword>
<dbReference type="STRING" id="1765967.BW247_07370"/>
<evidence type="ECO:0000256" key="7">
    <source>
        <dbReference type="RuleBase" id="RU363032"/>
    </source>
</evidence>
<feature type="domain" description="ABC transmembrane type-1" evidence="8">
    <location>
        <begin position="82"/>
        <end position="275"/>
    </location>
</feature>
<sequence length="285" mass="30196">MPARRLVAAVPVAVVGLGALASWPALTVLANYSAAQAALAAGGCHGLYACASTLSDPILPAPGQFFRGAMNMLHPWWGTSSLLYNMLYTGWETLLGLLLALVVAFFTGTLLAFSKPFERATLPWIVASQNVPIIALAPVLVVLLGRFGVEGLLPKALISGYIAFFALTVGVARGLASLDPLRLDLMRSYCASPWFVYWHVRLPVALPMIMTNLKVAAAGALVGAIVAELSTVTFSGLGAMLLARYYAGDIVGLWVVMIASGVLGIALYALLSLLERVVTPWSPRR</sequence>
<dbReference type="AlphaFoldDB" id="A0A1P8ULC1"/>
<dbReference type="PANTHER" id="PTHR30151:SF0">
    <property type="entry name" value="ABC TRANSPORTER PERMEASE PROTEIN MJ0413-RELATED"/>
    <property type="match status" value="1"/>
</dbReference>
<dbReference type="RefSeq" id="WP_076838432.1">
    <property type="nucleotide sequence ID" value="NZ_CP019434.1"/>
</dbReference>
<organism evidence="9 10">
    <name type="scientific">Acidihalobacter ferrooxydans</name>
    <dbReference type="NCBI Taxonomy" id="1765967"/>
    <lineage>
        <taxon>Bacteria</taxon>
        <taxon>Pseudomonadati</taxon>
        <taxon>Pseudomonadota</taxon>
        <taxon>Gammaproteobacteria</taxon>
        <taxon>Chromatiales</taxon>
        <taxon>Ectothiorhodospiraceae</taxon>
        <taxon>Acidihalobacter</taxon>
    </lineage>
</organism>
<dbReference type="InterPro" id="IPR035906">
    <property type="entry name" value="MetI-like_sf"/>
</dbReference>
<evidence type="ECO:0000256" key="3">
    <source>
        <dbReference type="ARBA" id="ARBA00022475"/>
    </source>
</evidence>
<proteinExistence type="inferred from homology"/>
<dbReference type="GO" id="GO:0005886">
    <property type="term" value="C:plasma membrane"/>
    <property type="evidence" value="ECO:0007669"/>
    <property type="project" value="UniProtKB-SubCell"/>
</dbReference>
<evidence type="ECO:0000256" key="5">
    <source>
        <dbReference type="ARBA" id="ARBA00022989"/>
    </source>
</evidence>
<dbReference type="Pfam" id="PF00528">
    <property type="entry name" value="BPD_transp_1"/>
    <property type="match status" value="1"/>
</dbReference>
<dbReference type="GO" id="GO:0055085">
    <property type="term" value="P:transmembrane transport"/>
    <property type="evidence" value="ECO:0007669"/>
    <property type="project" value="InterPro"/>
</dbReference>
<protein>
    <recommendedName>
        <fullName evidence="8">ABC transmembrane type-1 domain-containing protein</fullName>
    </recommendedName>
</protein>
<keyword evidence="10" id="KW-1185">Reference proteome</keyword>
<evidence type="ECO:0000256" key="2">
    <source>
        <dbReference type="ARBA" id="ARBA00022448"/>
    </source>
</evidence>
<keyword evidence="6 7" id="KW-0472">Membrane</keyword>
<evidence type="ECO:0000259" key="8">
    <source>
        <dbReference type="PROSITE" id="PS50928"/>
    </source>
</evidence>
<keyword evidence="5 7" id="KW-1133">Transmembrane helix</keyword>
<dbReference type="PROSITE" id="PS50928">
    <property type="entry name" value="ABC_TM1"/>
    <property type="match status" value="1"/>
</dbReference>
<dbReference type="InterPro" id="IPR000515">
    <property type="entry name" value="MetI-like"/>
</dbReference>
<dbReference type="Proteomes" id="UP000243807">
    <property type="component" value="Chromosome"/>
</dbReference>
<dbReference type="Gene3D" id="1.10.3720.10">
    <property type="entry name" value="MetI-like"/>
    <property type="match status" value="1"/>
</dbReference>
<feature type="transmembrane region" description="Helical" evidence="7">
    <location>
        <begin position="94"/>
        <end position="113"/>
    </location>
</feature>
<comment type="similarity">
    <text evidence="7">Belongs to the binding-protein-dependent transport system permease family.</text>
</comment>
<feature type="transmembrane region" description="Helical" evidence="7">
    <location>
        <begin position="125"/>
        <end position="144"/>
    </location>
</feature>
<dbReference type="SUPFAM" id="SSF161098">
    <property type="entry name" value="MetI-like"/>
    <property type="match status" value="1"/>
</dbReference>
<feature type="transmembrane region" description="Helical" evidence="7">
    <location>
        <begin position="156"/>
        <end position="176"/>
    </location>
</feature>
<accession>A0A1P8ULC1</accession>
<evidence type="ECO:0000313" key="10">
    <source>
        <dbReference type="Proteomes" id="UP000243807"/>
    </source>
</evidence>
<dbReference type="EMBL" id="CP019434">
    <property type="protein sequence ID" value="APZ44602.1"/>
    <property type="molecule type" value="Genomic_DNA"/>
</dbReference>
<name>A0A1P8ULC1_9GAMM</name>
<evidence type="ECO:0000256" key="6">
    <source>
        <dbReference type="ARBA" id="ARBA00023136"/>
    </source>
</evidence>
<evidence type="ECO:0000256" key="1">
    <source>
        <dbReference type="ARBA" id="ARBA00004651"/>
    </source>
</evidence>
<keyword evidence="2 7" id="KW-0813">Transport</keyword>
<dbReference type="OrthoDB" id="8138334at2"/>